<dbReference type="InterPro" id="IPR043721">
    <property type="entry name" value="DUF5662"/>
</dbReference>
<dbReference type="SUPFAM" id="SSF109604">
    <property type="entry name" value="HD-domain/PDEase-like"/>
    <property type="match status" value="1"/>
</dbReference>
<accession>X0TBJ7</accession>
<reference evidence="1" key="1">
    <citation type="journal article" date="2014" name="Front. Microbiol.">
        <title>High frequency of phylogenetically diverse reductive dehalogenase-homologous genes in deep subseafloor sedimentary metagenomes.</title>
        <authorList>
            <person name="Kawai M."/>
            <person name="Futagami T."/>
            <person name="Toyoda A."/>
            <person name="Takaki Y."/>
            <person name="Nishi S."/>
            <person name="Hori S."/>
            <person name="Arai W."/>
            <person name="Tsubouchi T."/>
            <person name="Morono Y."/>
            <person name="Uchiyama I."/>
            <person name="Ito T."/>
            <person name="Fujiyama A."/>
            <person name="Inagaki F."/>
            <person name="Takami H."/>
        </authorList>
    </citation>
    <scope>NUCLEOTIDE SEQUENCE</scope>
    <source>
        <strain evidence="1">Expedition CK06-06</strain>
    </source>
</reference>
<name>X0TBJ7_9ZZZZ</name>
<dbReference type="EMBL" id="BARS01002376">
    <property type="protein sequence ID" value="GAF84696.1"/>
    <property type="molecule type" value="Genomic_DNA"/>
</dbReference>
<organism evidence="1">
    <name type="scientific">marine sediment metagenome</name>
    <dbReference type="NCBI Taxonomy" id="412755"/>
    <lineage>
        <taxon>unclassified sequences</taxon>
        <taxon>metagenomes</taxon>
        <taxon>ecological metagenomes</taxon>
    </lineage>
</organism>
<gene>
    <name evidence="1" type="ORF">S01H1_04503</name>
</gene>
<sequence length="163" mass="19715">MLKFLAGYIKTQTETIIHRVRVLFNIIDLINELDPPNKWKLYWRGWKHDWSKLGWYEAKLYARVIFKLKHSTYGSDEYKEMLKNIQPAVKHHYKKNSHHPEYYKNGIEDMSQLDKLEMIADWCAAAKRHADGNIYRSIEINQKRFGYDDQTKEWFIFMAKILD</sequence>
<evidence type="ECO:0008006" key="2">
    <source>
        <dbReference type="Google" id="ProtNLM"/>
    </source>
</evidence>
<proteinExistence type="predicted"/>
<comment type="caution">
    <text evidence="1">The sequence shown here is derived from an EMBL/GenBank/DDBJ whole genome shotgun (WGS) entry which is preliminary data.</text>
</comment>
<dbReference type="Pfam" id="PF18907">
    <property type="entry name" value="DUF5662"/>
    <property type="match status" value="1"/>
</dbReference>
<protein>
    <recommendedName>
        <fullName evidence="2">HD domain-containing protein</fullName>
    </recommendedName>
</protein>
<dbReference type="AlphaFoldDB" id="X0TBJ7"/>
<evidence type="ECO:0000313" key="1">
    <source>
        <dbReference type="EMBL" id="GAF84696.1"/>
    </source>
</evidence>